<evidence type="ECO:0008006" key="3">
    <source>
        <dbReference type="Google" id="ProtNLM"/>
    </source>
</evidence>
<evidence type="ECO:0000313" key="1">
    <source>
        <dbReference type="EMBL" id="ATI16967.1"/>
    </source>
</evidence>
<keyword evidence="2" id="KW-1185">Reference proteome</keyword>
<proteinExistence type="predicted"/>
<dbReference type="InterPro" id="IPR044925">
    <property type="entry name" value="His-Me_finger_sf"/>
</dbReference>
<dbReference type="SUPFAM" id="SSF54060">
    <property type="entry name" value="His-Me finger endonucleases"/>
    <property type="match status" value="1"/>
</dbReference>
<dbReference type="Gene3D" id="3.40.1800.10">
    <property type="entry name" value="His-Me finger endonucleases"/>
    <property type="match status" value="1"/>
</dbReference>
<protein>
    <recommendedName>
        <fullName evidence="3">Recombination endonuclease VII</fullName>
    </recommendedName>
</protein>
<sequence>MCKTCAKCGETKSLDQFGSNKRNKDGLDYRCKTCRKQDAQDRRQKAREAGTYKTSKAEENRKLRYGLDLEEYESLLQQQGGVCAICKGQCPTGWRLAVDHSHETGKVRGLLCLQCNTALGQFKDSPELLANAIKYLQENQ</sequence>
<name>A0A384X873_9CAUD</name>
<organism evidence="1 2">
    <name type="scientific">Escherichia phage IMM-002</name>
    <dbReference type="NCBI Taxonomy" id="2041760"/>
    <lineage>
        <taxon>Viruses</taxon>
        <taxon>Duplodnaviria</taxon>
        <taxon>Heunggongvirae</taxon>
        <taxon>Uroviricota</taxon>
        <taxon>Caudoviricetes</taxon>
        <taxon>Autographivirales</taxon>
        <taxon>Autotranscriptaviridae</taxon>
        <taxon>Studiervirinae</taxon>
        <taxon>Kayfunavirus</taxon>
        <taxon>Kayfunavirus IMM002</taxon>
    </lineage>
</organism>
<accession>A0A384X873</accession>
<dbReference type="RefSeq" id="YP_009812836.1">
    <property type="nucleotide sequence ID" value="NC_048071.1"/>
</dbReference>
<dbReference type="InterPro" id="IPR038563">
    <property type="entry name" value="Endonuclease_7_sf"/>
</dbReference>
<dbReference type="EMBL" id="MF630921">
    <property type="protein sequence ID" value="ATI16967.1"/>
    <property type="molecule type" value="Genomic_DNA"/>
</dbReference>
<reference evidence="1 2" key="1">
    <citation type="submission" date="2017-08" db="EMBL/GenBank/DDBJ databases">
        <title>Genomic analysis reveals CRISPR-Cas mediated host-pathogen interaction between enterotoxigenic Escherichia coli and phages.</title>
        <authorList>
            <person name="Chakraborty S."/>
            <person name="Begum Y.A."/>
            <person name="Qadri F."/>
            <person name="Camilli A."/>
        </authorList>
    </citation>
    <scope>NUCLEOTIDE SEQUENCE [LARGE SCALE GENOMIC DNA]</scope>
</reference>
<dbReference type="KEGG" id="vg:55003909"/>
<dbReference type="GeneID" id="55003909"/>
<dbReference type="InterPro" id="IPR004211">
    <property type="entry name" value="Endonuclease_7"/>
</dbReference>
<evidence type="ECO:0000313" key="2">
    <source>
        <dbReference type="Proteomes" id="UP000275089"/>
    </source>
</evidence>
<dbReference type="Pfam" id="PF02945">
    <property type="entry name" value="Endonuclease_7"/>
    <property type="match status" value="1"/>
</dbReference>
<dbReference type="Proteomes" id="UP000275089">
    <property type="component" value="Segment"/>
</dbReference>